<accession>A0A0M1P7A0</accession>
<dbReference type="Proteomes" id="UP000036932">
    <property type="component" value="Unassembled WGS sequence"/>
</dbReference>
<dbReference type="AlphaFoldDB" id="A0A0M1P7A0"/>
<dbReference type="PANTHER" id="PTHR43877">
    <property type="entry name" value="AMINOALKYLPHOSPHONATE N-ACETYLTRANSFERASE-RELATED-RELATED"/>
    <property type="match status" value="1"/>
</dbReference>
<keyword evidence="2" id="KW-0012">Acyltransferase</keyword>
<dbReference type="SUPFAM" id="SSF55729">
    <property type="entry name" value="Acyl-CoA N-acyltransferases (Nat)"/>
    <property type="match status" value="1"/>
</dbReference>
<dbReference type="RefSeq" id="WP_053492323.1">
    <property type="nucleotide sequence ID" value="NZ_LIUT01000001.1"/>
</dbReference>
<evidence type="ECO:0000259" key="3">
    <source>
        <dbReference type="PROSITE" id="PS51186"/>
    </source>
</evidence>
<dbReference type="EMBL" id="LIUT01000001">
    <property type="protein sequence ID" value="KOR90292.1"/>
    <property type="molecule type" value="Genomic_DNA"/>
</dbReference>
<reference evidence="5" key="1">
    <citation type="submission" date="2015-08" db="EMBL/GenBank/DDBJ databases">
        <title>Genome sequencing project for genomic taxonomy and phylogenomics of Bacillus-like bacteria.</title>
        <authorList>
            <person name="Liu B."/>
            <person name="Wang J."/>
            <person name="Zhu Y."/>
            <person name="Liu G."/>
            <person name="Chen Q."/>
            <person name="Chen Z."/>
            <person name="Lan J."/>
            <person name="Che J."/>
            <person name="Ge C."/>
            <person name="Shi H."/>
            <person name="Pan Z."/>
            <person name="Liu X."/>
        </authorList>
    </citation>
    <scope>NUCLEOTIDE SEQUENCE [LARGE SCALE GENOMIC DNA]</scope>
    <source>
        <strain evidence="5">FJAT-22460</strain>
    </source>
</reference>
<dbReference type="OrthoDB" id="3389160at2"/>
<dbReference type="InterPro" id="IPR016181">
    <property type="entry name" value="Acyl_CoA_acyltransferase"/>
</dbReference>
<dbReference type="InterPro" id="IPR050832">
    <property type="entry name" value="Bact_Acetyltransf"/>
</dbReference>
<keyword evidence="1 4" id="KW-0808">Transferase</keyword>
<dbReference type="CDD" id="cd04301">
    <property type="entry name" value="NAT_SF"/>
    <property type="match status" value="1"/>
</dbReference>
<gene>
    <name evidence="4" type="ORF">AM231_14925</name>
</gene>
<dbReference type="PATRIC" id="fig|1705565.3.peg.5036"/>
<dbReference type="InterPro" id="IPR000182">
    <property type="entry name" value="GNAT_dom"/>
</dbReference>
<organism evidence="4 5">
    <name type="scientific">Paenibacillus solani</name>
    <dbReference type="NCBI Taxonomy" id="1705565"/>
    <lineage>
        <taxon>Bacteria</taxon>
        <taxon>Bacillati</taxon>
        <taxon>Bacillota</taxon>
        <taxon>Bacilli</taxon>
        <taxon>Bacillales</taxon>
        <taxon>Paenibacillaceae</taxon>
        <taxon>Paenibacillus</taxon>
    </lineage>
</organism>
<dbReference type="Pfam" id="PF00583">
    <property type="entry name" value="Acetyltransf_1"/>
    <property type="match status" value="1"/>
</dbReference>
<evidence type="ECO:0000313" key="5">
    <source>
        <dbReference type="Proteomes" id="UP000036932"/>
    </source>
</evidence>
<evidence type="ECO:0000313" key="4">
    <source>
        <dbReference type="EMBL" id="KOR90292.1"/>
    </source>
</evidence>
<protein>
    <submittedName>
        <fullName evidence="4">GCN5 family acetyltransferase</fullName>
    </submittedName>
</protein>
<evidence type="ECO:0000256" key="2">
    <source>
        <dbReference type="ARBA" id="ARBA00023315"/>
    </source>
</evidence>
<feature type="domain" description="N-acetyltransferase" evidence="3">
    <location>
        <begin position="16"/>
        <end position="169"/>
    </location>
</feature>
<sequence length="169" mass="18877">MSDAITIHEIDLIESIMLEKLTELLISVVDDGASVGFLSPLSKEEATQYWKDVLQPGVTLWIAQNNGLVVGTVQLQLAMKPNASHRAEVAKLMVHPGYRRKGIAYLLMKHLEHNALVKGISLLVLDTRAGDSSNKLYKSMDYIEVGRMPRYSRSSTGDLDDTVIYYKEI</sequence>
<comment type="caution">
    <text evidence="4">The sequence shown here is derived from an EMBL/GenBank/DDBJ whole genome shotgun (WGS) entry which is preliminary data.</text>
</comment>
<dbReference type="PROSITE" id="PS51186">
    <property type="entry name" value="GNAT"/>
    <property type="match status" value="1"/>
</dbReference>
<dbReference type="GO" id="GO:0016747">
    <property type="term" value="F:acyltransferase activity, transferring groups other than amino-acyl groups"/>
    <property type="evidence" value="ECO:0007669"/>
    <property type="project" value="InterPro"/>
</dbReference>
<dbReference type="PANTHER" id="PTHR43877:SF2">
    <property type="entry name" value="AMINOALKYLPHOSPHONATE N-ACETYLTRANSFERASE-RELATED"/>
    <property type="match status" value="1"/>
</dbReference>
<keyword evidence="5" id="KW-1185">Reference proteome</keyword>
<name>A0A0M1P7A0_9BACL</name>
<proteinExistence type="predicted"/>
<evidence type="ECO:0000256" key="1">
    <source>
        <dbReference type="ARBA" id="ARBA00022679"/>
    </source>
</evidence>
<dbReference type="Gene3D" id="3.40.630.30">
    <property type="match status" value="1"/>
</dbReference>